<name>A0A157ND28_9BORD</name>
<dbReference type="InterPro" id="IPR009216">
    <property type="entry name" value="Virulence_factor_SrfB"/>
</dbReference>
<proteinExistence type="predicted"/>
<feature type="region of interest" description="Disordered" evidence="1">
    <location>
        <begin position="63"/>
        <end position="82"/>
    </location>
</feature>
<protein>
    <submittedName>
        <fullName evidence="2">Virulence factor</fullName>
    </submittedName>
</protein>
<dbReference type="PATRIC" id="fig|123899.6.peg.2395"/>
<sequence length="1033" mass="115912">MLPKVDTYTESQTVDLFGDTGIQFLDLAVTLDLRREPAGQFALLGNGMLARLFEDRDGKLYFESEPEKQSPGHPGPGLDDVSMKESLTYLDGQWLPVPFFRYLSPTRYDQGPNNWARLRIVKLDTPDEHGHTHRLTLAFDTRIMPKRDGVAYLAPNDEDLRNGQAFRLAVHLNEMQWFLDQVWVKEWLTEVFVDRCQADKREREDIQQDLNQKRHFAHYLNLLSLLRGPAPTTHPNLEPRVAVPTVKVKLRNAIGAGKPIAVDLVLDVGNSRCCGILVEDPEQNNRGLHGNTHLVLRDMSAPEQVYDHPFESRVEFAKINLGMDQWSMQSGRHDAFAWGSMTRVGSEAAKLAALREGTEGSTGLSSPKRYLWDERPYDQVWRLNTSSLKGQQEPMATLKPLADLIDDLGRALYVTKGVESVFETKYSRSSLMTLMLNEVFAQAVTQINSILYRKDKENAATSRWLRTVILTVPPSTPQVERSIFRDRVQQALGLLWKSMGWHAGQYDEDPLEDSADASRLKVPLPKVVVKWDEATCAQLVYLYTEVGEHFGGHPEEFFDALARPGKPDRERITVASIDIGGGTTDLVINDYALQRDGAGDGSNAPIVPVQRFRDGFKVAGDDIVLDVIRQFVLPSFEQALKEKGVALPADLADRICGARSLGAGDMVLRQQLTLQVFHPLALALLAEYERYSLEQGSQRKTATWAEWLGKDKVISQPVRDFVSKNLSSELGGPTVLDLGAIRLSFDPAQLHGLFLQDGLDICKTLTSLSEVVAHYDCDVLLLTGRPSCLPGVQTLIRSLAALPSGRILPMQNYRSGTWFPFHKGGVIADPKTTASVGAMVCWLTENRRLPNFYFSPSRIRPLPLIRYFGRIDSNNLIKTDDVLLADITTRTPQGLPPEDGCIELPRDAQGDARPYVLHADSRLGYRQLAAERWPAAPIYQLGFQPAWQKRYRENQERDASLPDPQARVYFSVAQPSERERRQGLISDRLTIERVEGVGDVAIQKSQVRFEMNTLLHAGLGQDAYWLDSGSVKN</sequence>
<dbReference type="KEGG" id="btrm:SAMEA390648702408"/>
<reference evidence="2 3" key="1">
    <citation type="submission" date="2016-04" db="EMBL/GenBank/DDBJ databases">
        <authorList>
            <consortium name="Pathogen Informatics"/>
        </authorList>
    </citation>
    <scope>NUCLEOTIDE SEQUENCE [LARGE SCALE GENOMIC DNA]</scope>
    <source>
        <strain evidence="2 3">H044680328</strain>
    </source>
</reference>
<evidence type="ECO:0000256" key="1">
    <source>
        <dbReference type="SAM" id="MobiDB-lite"/>
    </source>
</evidence>
<dbReference type="EMBL" id="LT546645">
    <property type="protein sequence ID" value="SAI70733.1"/>
    <property type="molecule type" value="Genomic_DNA"/>
</dbReference>
<evidence type="ECO:0000313" key="3">
    <source>
        <dbReference type="Proteomes" id="UP000076825"/>
    </source>
</evidence>
<organism evidence="2 3">
    <name type="scientific">Bordetella trematum</name>
    <dbReference type="NCBI Taxonomy" id="123899"/>
    <lineage>
        <taxon>Bacteria</taxon>
        <taxon>Pseudomonadati</taxon>
        <taxon>Pseudomonadota</taxon>
        <taxon>Betaproteobacteria</taxon>
        <taxon>Burkholderiales</taxon>
        <taxon>Alcaligenaceae</taxon>
        <taxon>Bordetella</taxon>
    </lineage>
</organism>
<dbReference type="STRING" id="123899.SAMEA3906487_02408"/>
<dbReference type="Proteomes" id="UP000076825">
    <property type="component" value="Chromosome 1"/>
</dbReference>
<dbReference type="AlphaFoldDB" id="A0A157ND28"/>
<accession>A0A157ND28</accession>
<evidence type="ECO:0000313" key="2">
    <source>
        <dbReference type="EMBL" id="SAI70733.1"/>
    </source>
</evidence>
<dbReference type="GeneID" id="56590331"/>
<dbReference type="eggNOG" id="COG4457">
    <property type="taxonomic scope" value="Bacteria"/>
</dbReference>
<dbReference type="RefSeq" id="WP_025518150.1">
    <property type="nucleotide sequence ID" value="NZ_CP016340.1"/>
</dbReference>
<dbReference type="Pfam" id="PF07520">
    <property type="entry name" value="SrfB"/>
    <property type="match status" value="1"/>
</dbReference>
<dbReference type="PIRSF" id="PIRSF034585">
    <property type="entry name" value="SrfB"/>
    <property type="match status" value="1"/>
</dbReference>
<dbReference type="OrthoDB" id="5437169at2"/>
<keyword evidence="3" id="KW-1185">Reference proteome</keyword>
<gene>
    <name evidence="2" type="primary">srfB</name>
    <name evidence="2" type="ORF">SAMEA3906487_02408</name>
</gene>